<reference evidence="1" key="1">
    <citation type="journal article" date="2021" name="Proc. Natl. Acad. Sci. U.S.A.">
        <title>A Catalog of Tens of Thousands of Viruses from Human Metagenomes Reveals Hidden Associations with Chronic Diseases.</title>
        <authorList>
            <person name="Tisza M.J."/>
            <person name="Buck C.B."/>
        </authorList>
    </citation>
    <scope>NUCLEOTIDE SEQUENCE</scope>
    <source>
        <strain evidence="1">CtNZc11</strain>
    </source>
</reference>
<organism evidence="1">
    <name type="scientific">Siphoviridae sp. ctNZc11</name>
    <dbReference type="NCBI Taxonomy" id="2827858"/>
    <lineage>
        <taxon>Viruses</taxon>
        <taxon>Duplodnaviria</taxon>
        <taxon>Heunggongvirae</taxon>
        <taxon>Uroviricota</taxon>
        <taxon>Caudoviricetes</taxon>
    </lineage>
</organism>
<dbReference type="EMBL" id="BK032797">
    <property type="protein sequence ID" value="DAF60796.1"/>
    <property type="molecule type" value="Genomic_DNA"/>
</dbReference>
<name>A0A8S5TBV5_9CAUD</name>
<sequence>MEENEVTKEDRKQFIRDVTSCGYYNRKIISLTNQLEAIHVQLVGVKSIAPKEYHIENKIPFSMQGINSLLIDEENLILERDKYIRKINDVRVLFDQIPLEVQTMMMEIYCIGLNHTKTAKNHKMDRSTMYRNINKEINKILKKK</sequence>
<evidence type="ECO:0000313" key="1">
    <source>
        <dbReference type="EMBL" id="DAF60796.1"/>
    </source>
</evidence>
<proteinExistence type="predicted"/>
<accession>A0A8S5TBV5</accession>
<protein>
    <submittedName>
        <fullName evidence="1">Uncharacterized protein</fullName>
    </submittedName>
</protein>